<dbReference type="InterPro" id="IPR000182">
    <property type="entry name" value="GNAT_dom"/>
</dbReference>
<evidence type="ECO:0000256" key="2">
    <source>
        <dbReference type="ARBA" id="ARBA00023315"/>
    </source>
</evidence>
<dbReference type="RefSeq" id="WP_133363977.1">
    <property type="nucleotide sequence ID" value="NZ_CP037940.1"/>
</dbReference>
<dbReference type="AlphaFoldDB" id="A0A4P6YVS0"/>
<evidence type="ECO:0000256" key="1">
    <source>
        <dbReference type="ARBA" id="ARBA00022679"/>
    </source>
</evidence>
<dbReference type="PANTHER" id="PTHR43072:SF23">
    <property type="entry name" value="UPF0039 PROTEIN C11D3.02C"/>
    <property type="match status" value="1"/>
</dbReference>
<dbReference type="Proteomes" id="UP000292886">
    <property type="component" value="Chromosome"/>
</dbReference>
<dbReference type="EMBL" id="CP037940">
    <property type="protein sequence ID" value="QBO36900.1"/>
    <property type="molecule type" value="Genomic_DNA"/>
</dbReference>
<dbReference type="KEGG" id="wei:EQG49_10825"/>
<dbReference type="Gene3D" id="3.40.630.30">
    <property type="match status" value="1"/>
</dbReference>
<dbReference type="OrthoDB" id="9798006at2"/>
<dbReference type="SUPFAM" id="SSF55729">
    <property type="entry name" value="Acyl-CoA N-acyltransferases (Nat)"/>
    <property type="match status" value="1"/>
</dbReference>
<dbReference type="InterPro" id="IPR016181">
    <property type="entry name" value="Acyl_CoA_acyltransferase"/>
</dbReference>
<sequence>MTESAYEIRLAINNDLPRLTDIYNQSIRARGITADLDEQSVEQRRGWFEEHQNNLRYPLYVLVADGAVQGYGYLGPYRTRRSFDQTAEVSYYFDHQVRGRGYGSAMLQHLIEIGREQKMTTLIAAIFNTNTQSAGLLKKFGFAEWGRLPRISFDGENYQDQVYYGREI</sequence>
<evidence type="ECO:0000313" key="5">
    <source>
        <dbReference type="Proteomes" id="UP000292886"/>
    </source>
</evidence>
<keyword evidence="2" id="KW-0012">Acyltransferase</keyword>
<dbReference type="CDD" id="cd04301">
    <property type="entry name" value="NAT_SF"/>
    <property type="match status" value="1"/>
</dbReference>
<organism evidence="4 5">
    <name type="scientific">Periweissella cryptocerci</name>
    <dbReference type="NCBI Taxonomy" id="2506420"/>
    <lineage>
        <taxon>Bacteria</taxon>
        <taxon>Bacillati</taxon>
        <taxon>Bacillota</taxon>
        <taxon>Bacilli</taxon>
        <taxon>Lactobacillales</taxon>
        <taxon>Lactobacillaceae</taxon>
        <taxon>Periweissella</taxon>
    </lineage>
</organism>
<dbReference type="PANTHER" id="PTHR43072">
    <property type="entry name" value="N-ACETYLTRANSFERASE"/>
    <property type="match status" value="1"/>
</dbReference>
<name>A0A4P6YVS0_9LACO</name>
<evidence type="ECO:0000259" key="3">
    <source>
        <dbReference type="PROSITE" id="PS51186"/>
    </source>
</evidence>
<proteinExistence type="predicted"/>
<protein>
    <submittedName>
        <fullName evidence="4">N-acetyltransferase family protein</fullName>
    </submittedName>
</protein>
<keyword evidence="5" id="KW-1185">Reference proteome</keyword>
<reference evidence="5" key="1">
    <citation type="submission" date="2019-03" db="EMBL/GenBank/DDBJ databases">
        <title>Weissella sp. 26KH-42 Genome sequencing.</title>
        <authorList>
            <person name="Heo J."/>
            <person name="Kim S.-J."/>
            <person name="Kim J.-S."/>
            <person name="Hong S.-B."/>
            <person name="Kwon S.-W."/>
        </authorList>
    </citation>
    <scope>NUCLEOTIDE SEQUENCE [LARGE SCALE GENOMIC DNA]</scope>
    <source>
        <strain evidence="5">26KH-42</strain>
    </source>
</reference>
<feature type="domain" description="N-acetyltransferase" evidence="3">
    <location>
        <begin position="6"/>
        <end position="168"/>
    </location>
</feature>
<evidence type="ECO:0000313" key="4">
    <source>
        <dbReference type="EMBL" id="QBO36900.1"/>
    </source>
</evidence>
<accession>A0A4P6YVS0</accession>
<dbReference type="Pfam" id="PF13420">
    <property type="entry name" value="Acetyltransf_4"/>
    <property type="match status" value="1"/>
</dbReference>
<dbReference type="GO" id="GO:0016747">
    <property type="term" value="F:acyltransferase activity, transferring groups other than amino-acyl groups"/>
    <property type="evidence" value="ECO:0007669"/>
    <property type="project" value="InterPro"/>
</dbReference>
<gene>
    <name evidence="4" type="ORF">EQG49_10825</name>
</gene>
<dbReference type="PROSITE" id="PS51186">
    <property type="entry name" value="GNAT"/>
    <property type="match status" value="1"/>
</dbReference>
<keyword evidence="1 4" id="KW-0808">Transferase</keyword>